<dbReference type="PANTHER" id="PTHR32063">
    <property type="match status" value="1"/>
</dbReference>
<feature type="transmembrane region" description="Helical" evidence="1">
    <location>
        <begin position="222"/>
        <end position="240"/>
    </location>
</feature>
<dbReference type="SUPFAM" id="SSF82866">
    <property type="entry name" value="Multidrug efflux transporter AcrB transmembrane domain"/>
    <property type="match status" value="1"/>
</dbReference>
<evidence type="ECO:0008006" key="3">
    <source>
        <dbReference type="Google" id="ProtNLM"/>
    </source>
</evidence>
<evidence type="ECO:0000313" key="2">
    <source>
        <dbReference type="EMBL" id="GAG13638.1"/>
    </source>
</evidence>
<dbReference type="Gene3D" id="1.20.1640.10">
    <property type="entry name" value="Multidrug efflux transporter AcrB transmembrane domain"/>
    <property type="match status" value="1"/>
</dbReference>
<organism evidence="2">
    <name type="scientific">marine sediment metagenome</name>
    <dbReference type="NCBI Taxonomy" id="412755"/>
    <lineage>
        <taxon>unclassified sequences</taxon>
        <taxon>metagenomes</taxon>
        <taxon>ecological metagenomes</taxon>
    </lineage>
</organism>
<protein>
    <recommendedName>
        <fullName evidence="3">Acriflavin resistance protein</fullName>
    </recommendedName>
</protein>
<dbReference type="InterPro" id="IPR027463">
    <property type="entry name" value="AcrB_DN_DC_subdom"/>
</dbReference>
<dbReference type="Pfam" id="PF00873">
    <property type="entry name" value="ACR_tran"/>
    <property type="match status" value="1"/>
</dbReference>
<keyword evidence="1" id="KW-1133">Transmembrane helix</keyword>
<feature type="transmembrane region" description="Helical" evidence="1">
    <location>
        <begin position="246"/>
        <end position="269"/>
    </location>
</feature>
<keyword evidence="1" id="KW-0812">Transmembrane</keyword>
<dbReference type="InterPro" id="IPR001036">
    <property type="entry name" value="Acrflvin-R"/>
</dbReference>
<gene>
    <name evidence="2" type="ORF">S01H1_37761</name>
</gene>
<dbReference type="GO" id="GO:0042910">
    <property type="term" value="F:xenobiotic transmembrane transporter activity"/>
    <property type="evidence" value="ECO:0007669"/>
    <property type="project" value="TreeGrafter"/>
</dbReference>
<name>X0VMD1_9ZZZZ</name>
<comment type="caution">
    <text evidence="2">The sequence shown here is derived from an EMBL/GenBank/DDBJ whole genome shotgun (WGS) entry which is preliminary data.</text>
</comment>
<dbReference type="SUPFAM" id="SSF82714">
    <property type="entry name" value="Multidrug efflux transporter AcrB TolC docking domain, DN and DC subdomains"/>
    <property type="match status" value="1"/>
</dbReference>
<sequence length="270" mass="29985">PIPGAISFTIRSESLGGNKRRGDYLEEALELELRGPASAKKKEIAERIADYLESFDGITSAWARVNYGQDELEFTLKPRAMELGLTQQSLAYQIRQAFYGEEAQRLLRDAEDIRVMVRLPRKARESLHTLDRLRIRTPAGAEVPLSTVADVTFVKSPTFIERNDRAEVIRVGGMPEDETVDIVGIAREATPVIQEMVNEDSDLSFVFRGYIAGHAESRRRTIIGSVALLFALYALLAIPFKSLLQPIYVLLAVPFGIIGALVGHIVMGIT</sequence>
<dbReference type="Gene3D" id="3.30.70.1440">
    <property type="entry name" value="Multidrug efflux transporter AcrB pore domain"/>
    <property type="match status" value="1"/>
</dbReference>
<accession>X0VMD1</accession>
<dbReference type="PANTHER" id="PTHR32063:SF33">
    <property type="entry name" value="RND SUPERFAMILY EFFLUX PUMP PERMEASE COMPONENT"/>
    <property type="match status" value="1"/>
</dbReference>
<evidence type="ECO:0000256" key="1">
    <source>
        <dbReference type="SAM" id="Phobius"/>
    </source>
</evidence>
<dbReference type="Gene3D" id="3.30.2090.10">
    <property type="entry name" value="Multidrug efflux transporter AcrB TolC docking domain, DN and DC subdomains"/>
    <property type="match status" value="1"/>
</dbReference>
<feature type="non-terminal residue" evidence="2">
    <location>
        <position position="270"/>
    </location>
</feature>
<proteinExistence type="predicted"/>
<keyword evidence="1" id="KW-0472">Membrane</keyword>
<dbReference type="EMBL" id="BARS01023726">
    <property type="protein sequence ID" value="GAG13638.1"/>
    <property type="molecule type" value="Genomic_DNA"/>
</dbReference>
<dbReference type="AlphaFoldDB" id="X0VMD1"/>
<feature type="non-terminal residue" evidence="2">
    <location>
        <position position="1"/>
    </location>
</feature>
<dbReference type="GO" id="GO:0005886">
    <property type="term" value="C:plasma membrane"/>
    <property type="evidence" value="ECO:0007669"/>
    <property type="project" value="TreeGrafter"/>
</dbReference>
<reference evidence="2" key="1">
    <citation type="journal article" date="2014" name="Front. Microbiol.">
        <title>High frequency of phylogenetically diverse reductive dehalogenase-homologous genes in deep subseafloor sedimentary metagenomes.</title>
        <authorList>
            <person name="Kawai M."/>
            <person name="Futagami T."/>
            <person name="Toyoda A."/>
            <person name="Takaki Y."/>
            <person name="Nishi S."/>
            <person name="Hori S."/>
            <person name="Arai W."/>
            <person name="Tsubouchi T."/>
            <person name="Morono Y."/>
            <person name="Uchiyama I."/>
            <person name="Ito T."/>
            <person name="Fujiyama A."/>
            <person name="Inagaki F."/>
            <person name="Takami H."/>
        </authorList>
    </citation>
    <scope>NUCLEOTIDE SEQUENCE</scope>
    <source>
        <strain evidence="2">Expedition CK06-06</strain>
    </source>
</reference>